<name>A0ACA9U5T0_BIOOC</name>
<protein>
    <submittedName>
        <fullName evidence="1">Uncharacterized protein</fullName>
    </submittedName>
</protein>
<reference evidence="1" key="1">
    <citation type="submission" date="2020-04" db="EMBL/GenBank/DDBJ databases">
        <authorList>
            <person name="Broberg M."/>
        </authorList>
    </citation>
    <scope>NUCLEOTIDE SEQUENCE</scope>
</reference>
<gene>
    <name evidence="1" type="ORF">CRV2_00015804</name>
</gene>
<proteinExistence type="predicted"/>
<keyword evidence="2" id="KW-1185">Reference proteome</keyword>
<organism evidence="1 2">
    <name type="scientific">Clonostachys rosea f. rosea IK726</name>
    <dbReference type="NCBI Taxonomy" id="1349383"/>
    <lineage>
        <taxon>Eukaryota</taxon>
        <taxon>Fungi</taxon>
        <taxon>Dikarya</taxon>
        <taxon>Ascomycota</taxon>
        <taxon>Pezizomycotina</taxon>
        <taxon>Sordariomycetes</taxon>
        <taxon>Hypocreomycetidae</taxon>
        <taxon>Hypocreales</taxon>
        <taxon>Bionectriaceae</taxon>
        <taxon>Clonostachys</taxon>
    </lineage>
</organism>
<accession>A0ACA9U5T0</accession>
<evidence type="ECO:0000313" key="2">
    <source>
        <dbReference type="Proteomes" id="UP000836387"/>
    </source>
</evidence>
<dbReference type="Proteomes" id="UP000836387">
    <property type="component" value="Unassembled WGS sequence"/>
</dbReference>
<dbReference type="EMBL" id="CADEHS020000026">
    <property type="protein sequence ID" value="CAG9948613.1"/>
    <property type="molecule type" value="Genomic_DNA"/>
</dbReference>
<comment type="caution">
    <text evidence="1">The sequence shown here is derived from an EMBL/GenBank/DDBJ whole genome shotgun (WGS) entry which is preliminary data.</text>
</comment>
<evidence type="ECO:0000313" key="1">
    <source>
        <dbReference type="EMBL" id="CAG9948613.1"/>
    </source>
</evidence>
<reference evidence="1" key="2">
    <citation type="submission" date="2021-10" db="EMBL/GenBank/DDBJ databases">
        <authorList>
            <person name="Piombo E."/>
        </authorList>
    </citation>
    <scope>NUCLEOTIDE SEQUENCE</scope>
</reference>
<sequence>MSRSLKRALFKRAEPQIVISQEDEPFTIKIEIRAKDGSTRQIPAILDTGCPVDLHLCERGEGGKDKGKRDKGKGVGERDEDKKRQEIHGVRAPGAKLTSSGEWCVPITTTCSQGKTISFTSSCAGIERDSRMPPFVLGMATLEAQKFYIAPRLQSWWQSCRPVITIGERIDAVPSSNFEPGGSFFDGRKKVPLRVILDTGTVMDGVCLNFARMHLEQVKSAPEWTWIDAEGKEHPCDGLWELPLCLRSKDHKKRSFTVLCWGMDLGEPSSGGHHSVRLSKSTLVEQDILLDCGTLSFFFEERATKTPKNWSQRLIDKAKSLNEKLREPKIDEE</sequence>